<keyword evidence="4 9" id="KW-0812">Transmembrane</keyword>
<keyword evidence="5 9" id="KW-1133">Transmembrane helix</keyword>
<protein>
    <submittedName>
        <fullName evidence="12">Uncharacterized protein LOC108561473</fullName>
    </submittedName>
</protein>
<dbReference type="Proteomes" id="UP000695000">
    <property type="component" value="Unplaced"/>
</dbReference>
<dbReference type="SUPFAM" id="SSF53850">
    <property type="entry name" value="Periplasmic binding protein-like II"/>
    <property type="match status" value="1"/>
</dbReference>
<evidence type="ECO:0000256" key="7">
    <source>
        <dbReference type="ARBA" id="ARBA00023170"/>
    </source>
</evidence>
<reference evidence="12" key="1">
    <citation type="submission" date="2025-08" db="UniProtKB">
        <authorList>
            <consortium name="RefSeq"/>
        </authorList>
    </citation>
    <scope>IDENTIFICATION</scope>
    <source>
        <tissue evidence="12">Whole Larva</tissue>
    </source>
</reference>
<comment type="subcellular location">
    <subcellularLocation>
        <location evidence="1">Cell membrane</location>
        <topology evidence="1">Multi-pass membrane protein</topology>
    </subcellularLocation>
</comment>
<dbReference type="PANTHER" id="PTHR42643">
    <property type="entry name" value="IONOTROPIC RECEPTOR 20A-RELATED"/>
    <property type="match status" value="1"/>
</dbReference>
<sequence>MTKDWDVDLMPRKKYSWGSVLEDVRLRRSDLATCGHWMWRVTQLNIEAVQYMQGCATYLVPKPTVIATTIFDPFSLCIWILIAILTQIVSFILYLTQKYIVGINRNYSYCFLEVFRILALNPMTNFPTHRNLKFILVLWYSTALQLSIAFSAGFTSTLTHEKYTNPVDNIKDIVYNDVACYDVGTSLSSWLKYSDNVFVKMLAKTIISNHTMENLPDDACLGANVIRRFVVPEISDIREDIKDKIKLISECVGEFFLTFALQKNSPYSEFVDRKIRMFQEHGLTEVWFKYAIYQDYNYWQKMSQYVMPRTSIIRKKLNYDQMEGAFYVLLVGLLTAFAAFIIESFN</sequence>
<dbReference type="InterPro" id="IPR052192">
    <property type="entry name" value="Insect_Ionotropic_Sensory_Rcpt"/>
</dbReference>
<keyword evidence="3" id="KW-1003">Cell membrane</keyword>
<name>A0ABM1MK09_NICVS</name>
<organism evidence="11 12">
    <name type="scientific">Nicrophorus vespilloides</name>
    <name type="common">Boreal carrion beetle</name>
    <dbReference type="NCBI Taxonomy" id="110193"/>
    <lineage>
        <taxon>Eukaryota</taxon>
        <taxon>Metazoa</taxon>
        <taxon>Ecdysozoa</taxon>
        <taxon>Arthropoda</taxon>
        <taxon>Hexapoda</taxon>
        <taxon>Insecta</taxon>
        <taxon>Pterygota</taxon>
        <taxon>Neoptera</taxon>
        <taxon>Endopterygota</taxon>
        <taxon>Coleoptera</taxon>
        <taxon>Polyphaga</taxon>
        <taxon>Staphyliniformia</taxon>
        <taxon>Silphidae</taxon>
        <taxon>Nicrophorinae</taxon>
        <taxon>Nicrophorus</taxon>
    </lineage>
</organism>
<dbReference type="Pfam" id="PF00060">
    <property type="entry name" value="Lig_chan"/>
    <property type="match status" value="1"/>
</dbReference>
<evidence type="ECO:0000256" key="4">
    <source>
        <dbReference type="ARBA" id="ARBA00022692"/>
    </source>
</evidence>
<feature type="transmembrane region" description="Helical" evidence="9">
    <location>
        <begin position="136"/>
        <end position="154"/>
    </location>
</feature>
<keyword evidence="11" id="KW-1185">Reference proteome</keyword>
<comment type="similarity">
    <text evidence="2">Belongs to the glutamate-gated ion channel (TC 1.A.10.1) family.</text>
</comment>
<dbReference type="PANTHER" id="PTHR42643:SF35">
    <property type="entry name" value="IONOTROPIC RECEPTOR 68A, ISOFORM A"/>
    <property type="match status" value="1"/>
</dbReference>
<feature type="transmembrane region" description="Helical" evidence="9">
    <location>
        <begin position="73"/>
        <end position="95"/>
    </location>
</feature>
<dbReference type="RefSeq" id="XP_017774909.1">
    <property type="nucleotide sequence ID" value="XM_017919420.1"/>
</dbReference>
<gene>
    <name evidence="12" type="primary">LOC108561473</name>
</gene>
<accession>A0ABM1MK09</accession>
<proteinExistence type="inferred from homology"/>
<evidence type="ECO:0000256" key="1">
    <source>
        <dbReference type="ARBA" id="ARBA00004651"/>
    </source>
</evidence>
<keyword evidence="7" id="KW-0675">Receptor</keyword>
<evidence type="ECO:0000256" key="8">
    <source>
        <dbReference type="ARBA" id="ARBA00023180"/>
    </source>
</evidence>
<keyword evidence="8" id="KW-0325">Glycoprotein</keyword>
<dbReference type="Gene3D" id="1.10.287.70">
    <property type="match status" value="1"/>
</dbReference>
<dbReference type="InterPro" id="IPR001320">
    <property type="entry name" value="Iontro_rcpt_C"/>
</dbReference>
<evidence type="ECO:0000256" key="5">
    <source>
        <dbReference type="ARBA" id="ARBA00022989"/>
    </source>
</evidence>
<evidence type="ECO:0000313" key="11">
    <source>
        <dbReference type="Proteomes" id="UP000695000"/>
    </source>
</evidence>
<evidence type="ECO:0000259" key="10">
    <source>
        <dbReference type="Pfam" id="PF00060"/>
    </source>
</evidence>
<evidence type="ECO:0000256" key="9">
    <source>
        <dbReference type="SAM" id="Phobius"/>
    </source>
</evidence>
<evidence type="ECO:0000256" key="2">
    <source>
        <dbReference type="ARBA" id="ARBA00008685"/>
    </source>
</evidence>
<evidence type="ECO:0000256" key="6">
    <source>
        <dbReference type="ARBA" id="ARBA00023136"/>
    </source>
</evidence>
<feature type="transmembrane region" description="Helical" evidence="9">
    <location>
        <begin position="324"/>
        <end position="342"/>
    </location>
</feature>
<evidence type="ECO:0000313" key="12">
    <source>
        <dbReference type="RefSeq" id="XP_017774909.1"/>
    </source>
</evidence>
<keyword evidence="6 9" id="KW-0472">Membrane</keyword>
<dbReference type="GeneID" id="108561473"/>
<feature type="domain" description="Ionotropic glutamate receptor C-terminal" evidence="10">
    <location>
        <begin position="77"/>
        <end position="333"/>
    </location>
</feature>
<evidence type="ECO:0000256" key="3">
    <source>
        <dbReference type="ARBA" id="ARBA00022475"/>
    </source>
</evidence>